<name>A0ABY9RT58_9ACTN</name>
<sequence>MGRADPLVLGLLGLGLYVLKAIVQGTIEGWRSGSVSPEDEAAAALLAERLGTLGLLPAERQNTQLAAPLEPALTVALADAAAGDWRPAAALLDETAAARHWERRSFLAGRLGIAAADGDAWLTAWESARPDDPGAALVRARATVQLAWNLRGAQRARYTTAEQAAGFHRTLPLADEQHVRAAALAPQDDPTPYIGEMWSAIGLGRGHDEMRRIWKEITSRAPHHYEAHWTALQFWCAKWRGSEDLARAFAVRAAAEAPAGSLLTVFPLIAHFEHDTSDTTDVDRTPEMYAAVDALLADVAAADPAHPRLPEARHLAAYFLNLQGRWDEAVEQFRRVDGYVRVLPWSYRANPAEHYCFTRDECVANAS</sequence>
<evidence type="ECO:0000313" key="2">
    <source>
        <dbReference type="Proteomes" id="UP001250858"/>
    </source>
</evidence>
<evidence type="ECO:0008006" key="3">
    <source>
        <dbReference type="Google" id="ProtNLM"/>
    </source>
</evidence>
<protein>
    <recommendedName>
        <fullName evidence="3">DUF4034 domain-containing protein</fullName>
    </recommendedName>
</protein>
<evidence type="ECO:0000313" key="1">
    <source>
        <dbReference type="EMBL" id="WMX45355.1"/>
    </source>
</evidence>
<keyword evidence="2" id="KW-1185">Reference proteome</keyword>
<gene>
    <name evidence="1" type="ORF">RGF97_11500</name>
</gene>
<proteinExistence type="predicted"/>
<reference evidence="1 2" key="1">
    <citation type="submission" date="2023-09" db="EMBL/GenBank/DDBJ databases">
        <title>Complete genome of Streptomyces roseicoloratus T14.</title>
        <authorList>
            <person name="Bashizi T."/>
            <person name="Kim M.-J."/>
            <person name="Lee G."/>
            <person name="Tagele S.B."/>
            <person name="Shin J.-H."/>
        </authorList>
    </citation>
    <scope>NUCLEOTIDE SEQUENCE [LARGE SCALE GENOMIC DNA]</scope>
    <source>
        <strain evidence="1 2">T14</strain>
    </source>
</reference>
<organism evidence="1 2">
    <name type="scientific">Streptomyces roseicoloratus</name>
    <dbReference type="NCBI Taxonomy" id="2508722"/>
    <lineage>
        <taxon>Bacteria</taxon>
        <taxon>Bacillati</taxon>
        <taxon>Actinomycetota</taxon>
        <taxon>Actinomycetes</taxon>
        <taxon>Kitasatosporales</taxon>
        <taxon>Streptomycetaceae</taxon>
        <taxon>Streptomyces</taxon>
    </lineage>
</organism>
<dbReference type="EMBL" id="CP133762">
    <property type="protein sequence ID" value="WMX45355.1"/>
    <property type="molecule type" value="Genomic_DNA"/>
</dbReference>
<dbReference type="Proteomes" id="UP001250858">
    <property type="component" value="Chromosome"/>
</dbReference>
<accession>A0ABY9RT58</accession>
<dbReference type="RefSeq" id="WP_309548462.1">
    <property type="nucleotide sequence ID" value="NZ_CP133762.1"/>
</dbReference>